<evidence type="ECO:0000256" key="5">
    <source>
        <dbReference type="ARBA" id="ARBA00012161"/>
    </source>
</evidence>
<evidence type="ECO:0000256" key="13">
    <source>
        <dbReference type="ARBA" id="ARBA00022884"/>
    </source>
</evidence>
<dbReference type="EMBL" id="OOIP01000005">
    <property type="protein sequence ID" value="SPO36822.1"/>
    <property type="molecule type" value="Genomic_DNA"/>
</dbReference>
<evidence type="ECO:0000256" key="4">
    <source>
        <dbReference type="ARBA" id="ARBA00008372"/>
    </source>
</evidence>
<evidence type="ECO:0000256" key="12">
    <source>
        <dbReference type="ARBA" id="ARBA00022845"/>
    </source>
</evidence>
<evidence type="ECO:0000256" key="7">
    <source>
        <dbReference type="ARBA" id="ARBA00022491"/>
    </source>
</evidence>
<evidence type="ECO:0000256" key="10">
    <source>
        <dbReference type="ARBA" id="ARBA00022801"/>
    </source>
</evidence>
<keyword evidence="6" id="KW-0963">Cytoplasm</keyword>
<dbReference type="Gene3D" id="3.30.420.10">
    <property type="entry name" value="Ribonuclease H-like superfamily/Ribonuclease H"/>
    <property type="match status" value="1"/>
</dbReference>
<evidence type="ECO:0000256" key="18">
    <source>
        <dbReference type="SAM" id="MobiDB-lite"/>
    </source>
</evidence>
<evidence type="ECO:0000313" key="19">
    <source>
        <dbReference type="EMBL" id="SPO36822.1"/>
    </source>
</evidence>
<dbReference type="GO" id="GO:0030014">
    <property type="term" value="C:CCR4-NOT complex"/>
    <property type="evidence" value="ECO:0007669"/>
    <property type="project" value="InterPro"/>
</dbReference>
<dbReference type="SUPFAM" id="SSF53098">
    <property type="entry name" value="Ribonuclease H-like"/>
    <property type="match status" value="1"/>
</dbReference>
<feature type="region of interest" description="Disordered" evidence="18">
    <location>
        <begin position="293"/>
        <end position="326"/>
    </location>
</feature>
<name>A0A5C3EXK8_9BASI</name>
<keyword evidence="15" id="KW-0943">RNA-mediated gene silencing</keyword>
<feature type="compositionally biased region" description="Polar residues" evidence="18">
    <location>
        <begin position="306"/>
        <end position="317"/>
    </location>
</feature>
<keyword evidence="11" id="KW-0269">Exonuclease</keyword>
<keyword evidence="17" id="KW-0539">Nucleus</keyword>
<dbReference type="GO" id="GO:0006417">
    <property type="term" value="P:regulation of translation"/>
    <property type="evidence" value="ECO:0007669"/>
    <property type="project" value="UniProtKB-KW"/>
</dbReference>
<evidence type="ECO:0000256" key="3">
    <source>
        <dbReference type="ARBA" id="ARBA00004496"/>
    </source>
</evidence>
<keyword evidence="13" id="KW-0694">RNA-binding</keyword>
<dbReference type="GO" id="GO:0005737">
    <property type="term" value="C:cytoplasm"/>
    <property type="evidence" value="ECO:0007669"/>
    <property type="project" value="UniProtKB-SubCell"/>
</dbReference>
<keyword evidence="10" id="KW-0378">Hydrolase</keyword>
<evidence type="ECO:0000256" key="15">
    <source>
        <dbReference type="ARBA" id="ARBA00023158"/>
    </source>
</evidence>
<keyword evidence="8" id="KW-0540">Nuclease</keyword>
<dbReference type="GO" id="GO:0031047">
    <property type="term" value="P:regulatory ncRNA-mediated gene silencing"/>
    <property type="evidence" value="ECO:0007669"/>
    <property type="project" value="UniProtKB-KW"/>
</dbReference>
<evidence type="ECO:0000256" key="2">
    <source>
        <dbReference type="ARBA" id="ARBA00004123"/>
    </source>
</evidence>
<evidence type="ECO:0000256" key="9">
    <source>
        <dbReference type="ARBA" id="ARBA00022723"/>
    </source>
</evidence>
<reference evidence="19 20" key="1">
    <citation type="submission" date="2018-03" db="EMBL/GenBank/DDBJ databases">
        <authorList>
            <person name="Guldener U."/>
        </authorList>
    </citation>
    <scope>NUCLEOTIDE SEQUENCE [LARGE SCALE GENOMIC DNA]</scope>
    <source>
        <strain evidence="19 20">DAOM196992</strain>
    </source>
</reference>
<evidence type="ECO:0000256" key="14">
    <source>
        <dbReference type="ARBA" id="ARBA00023015"/>
    </source>
</evidence>
<keyword evidence="12" id="KW-0810">Translation regulation</keyword>
<dbReference type="EC" id="3.1.13.4" evidence="5"/>
<evidence type="ECO:0000256" key="8">
    <source>
        <dbReference type="ARBA" id="ARBA00022722"/>
    </source>
</evidence>
<evidence type="ECO:0000256" key="17">
    <source>
        <dbReference type="ARBA" id="ARBA00023242"/>
    </source>
</evidence>
<evidence type="ECO:0000256" key="1">
    <source>
        <dbReference type="ARBA" id="ARBA00001663"/>
    </source>
</evidence>
<dbReference type="FunFam" id="3.30.420.10:FF:000005">
    <property type="entry name" value="CCR4-NOT transcription complex subunit 7"/>
    <property type="match status" value="1"/>
</dbReference>
<dbReference type="AlphaFoldDB" id="A0A5C3EXK8"/>
<dbReference type="InterPro" id="IPR039637">
    <property type="entry name" value="CNOT7/CNOT8/Pop2"/>
</dbReference>
<dbReference type="OrthoDB" id="1164111at2759"/>
<evidence type="ECO:0000256" key="11">
    <source>
        <dbReference type="ARBA" id="ARBA00022839"/>
    </source>
</evidence>
<dbReference type="InterPro" id="IPR036397">
    <property type="entry name" value="RNaseH_sf"/>
</dbReference>
<organism evidence="19 20">
    <name type="scientific">Pseudozyma flocculosa</name>
    <dbReference type="NCBI Taxonomy" id="84751"/>
    <lineage>
        <taxon>Eukaryota</taxon>
        <taxon>Fungi</taxon>
        <taxon>Dikarya</taxon>
        <taxon>Basidiomycota</taxon>
        <taxon>Ustilaginomycotina</taxon>
        <taxon>Ustilaginomycetes</taxon>
        <taxon>Ustilaginales</taxon>
        <taxon>Ustilaginaceae</taxon>
        <taxon>Pseudozyma</taxon>
    </lineage>
</organism>
<dbReference type="InterPro" id="IPR012337">
    <property type="entry name" value="RNaseH-like_sf"/>
</dbReference>
<dbReference type="Proteomes" id="UP000323386">
    <property type="component" value="Unassembled WGS sequence"/>
</dbReference>
<dbReference type="GO" id="GO:0004535">
    <property type="term" value="F:poly(A)-specific ribonuclease activity"/>
    <property type="evidence" value="ECO:0007669"/>
    <property type="project" value="UniProtKB-EC"/>
</dbReference>
<accession>A0A5C3EXK8</accession>
<gene>
    <name evidence="19" type="ORF">PSFLO_02293</name>
</gene>
<evidence type="ECO:0000256" key="6">
    <source>
        <dbReference type="ARBA" id="ARBA00022490"/>
    </source>
</evidence>
<dbReference type="PANTHER" id="PTHR10797">
    <property type="entry name" value="CCR4-NOT TRANSCRIPTION COMPLEX SUBUNIT"/>
    <property type="match status" value="1"/>
</dbReference>
<keyword evidence="7" id="KW-0678">Repressor</keyword>
<evidence type="ECO:0000256" key="16">
    <source>
        <dbReference type="ARBA" id="ARBA00023163"/>
    </source>
</evidence>
<dbReference type="GO" id="GO:0005634">
    <property type="term" value="C:nucleus"/>
    <property type="evidence" value="ECO:0007669"/>
    <property type="project" value="UniProtKB-SubCell"/>
</dbReference>
<evidence type="ECO:0000313" key="20">
    <source>
        <dbReference type="Proteomes" id="UP000323386"/>
    </source>
</evidence>
<comment type="similarity">
    <text evidence="4">Belongs to the CAF1 family.</text>
</comment>
<sequence>MAGRIREVWAENLESEMALLRETIDKYPYVAMDTEFPGIVARPIGTFKGSSDYHYQTLRCNVDLLKLIQLGITLCDENGNLPPEVCTWQFNFRFSVNEDMCAPDSLDLLTKAGLDFDRHERMGIDVEHFGELLITSGLALFDDVKWVSFHSGYDFGYLLKVVTCSPLPAQEADFFALLRIWFPCIYDIKFLMRSCKTLKGGLQDVADDLQVSRIGQQHQAGSDSLLTATTFFKMRQKYFDGSIDDSKYLGCLYGFSSSSSHLNGAVHYNQSQTQNHQHNRPSSVQSFHDAVPRSISAGYGPGNGSGLPTPNFSSPYKSSLGAMGDR</sequence>
<comment type="subcellular location">
    <subcellularLocation>
        <location evidence="3">Cytoplasm</location>
    </subcellularLocation>
    <subcellularLocation>
        <location evidence="2">Nucleus</location>
    </subcellularLocation>
</comment>
<keyword evidence="20" id="KW-1185">Reference proteome</keyword>
<keyword evidence="14" id="KW-0805">Transcription regulation</keyword>
<protein>
    <recommendedName>
        <fullName evidence="5">poly(A)-specific ribonuclease</fullName>
        <ecNumber evidence="5">3.1.13.4</ecNumber>
    </recommendedName>
</protein>
<keyword evidence="9" id="KW-0479">Metal-binding</keyword>
<dbReference type="InterPro" id="IPR006941">
    <property type="entry name" value="RNase_CAF1"/>
</dbReference>
<comment type="catalytic activity">
    <reaction evidence="1">
        <text>Exonucleolytic cleavage of poly(A) to 5'-AMP.</text>
        <dbReference type="EC" id="3.1.13.4"/>
    </reaction>
</comment>
<keyword evidence="16" id="KW-0804">Transcription</keyword>
<proteinExistence type="inferred from homology"/>
<dbReference type="GO" id="GO:0003723">
    <property type="term" value="F:RNA binding"/>
    <property type="evidence" value="ECO:0007669"/>
    <property type="project" value="UniProtKB-KW"/>
</dbReference>
<dbReference type="GO" id="GO:0046872">
    <property type="term" value="F:metal ion binding"/>
    <property type="evidence" value="ECO:0007669"/>
    <property type="project" value="UniProtKB-KW"/>
</dbReference>
<dbReference type="Pfam" id="PF04857">
    <property type="entry name" value="CAF1"/>
    <property type="match status" value="2"/>
</dbReference>